<comment type="caution">
    <text evidence="3">The sequence shown here is derived from an EMBL/GenBank/DDBJ whole genome shotgun (WGS) entry which is preliminary data.</text>
</comment>
<reference evidence="3 4" key="1">
    <citation type="submission" date="2014-10" db="EMBL/GenBank/DDBJ databases">
        <title>Whole Genome sequence of Corynebacterium auriscanis strain CIP 106629.</title>
        <authorList>
            <person name="Hassan S.S."/>
            <person name="Jamal S.B."/>
            <person name="Tiwari S."/>
            <person name="Oliveira L.D.C."/>
            <person name="Souza F."/>
            <person name="Mariano D.C."/>
            <person name="Almeida S."/>
            <person name="Dorella F."/>
            <person name="Pereira F."/>
            <person name="Carvalho A."/>
            <person name="Leal C.A."/>
            <person name="Soares S.D.C."/>
            <person name="Figueiredo H.C."/>
            <person name="Silva A."/>
            <person name="Azevedo V.A."/>
        </authorList>
    </citation>
    <scope>NUCLEOTIDE SEQUENCE [LARGE SCALE GENOMIC DNA]</scope>
    <source>
        <strain evidence="3 4">CIP 106629</strain>
    </source>
</reference>
<dbReference type="EMBL" id="JRVJ01000010">
    <property type="protein sequence ID" value="KGM18651.1"/>
    <property type="molecule type" value="Genomic_DNA"/>
</dbReference>
<evidence type="ECO:0000313" key="4">
    <source>
        <dbReference type="Proteomes" id="UP000030145"/>
    </source>
</evidence>
<sequence length="155" mass="16863">MAHITVVCIVAGLSLVACAMQETPLGTTQWQVTQITSDATRPSILPENQQGRAFLVFGDREFTGASGCIALRGSVEWLDEGSALRFGDITSEQRDDTKCVPGDEDNANRIKQVLAGHDMAISRPVDSTLRLQRKDGDEQPWQTTPAMEFISGPSK</sequence>
<keyword evidence="4" id="KW-1185">Reference proteome</keyword>
<gene>
    <name evidence="3" type="ORF">MA47_06400</name>
</gene>
<dbReference type="InterPro" id="IPR038670">
    <property type="entry name" value="HslJ-like_sf"/>
</dbReference>
<feature type="signal peptide" evidence="2">
    <location>
        <begin position="1"/>
        <end position="19"/>
    </location>
</feature>
<dbReference type="Gene3D" id="2.40.128.270">
    <property type="match status" value="1"/>
</dbReference>
<keyword evidence="2" id="KW-0732">Signal</keyword>
<feature type="chain" id="PRO_5001986522" evidence="2">
    <location>
        <begin position="20"/>
        <end position="155"/>
    </location>
</feature>
<evidence type="ECO:0000256" key="1">
    <source>
        <dbReference type="SAM" id="MobiDB-lite"/>
    </source>
</evidence>
<feature type="region of interest" description="Disordered" evidence="1">
    <location>
        <begin position="134"/>
        <end position="155"/>
    </location>
</feature>
<organism evidence="3 4">
    <name type="scientific">Corynebacterium auriscanis</name>
    <dbReference type="NCBI Taxonomy" id="99807"/>
    <lineage>
        <taxon>Bacteria</taxon>
        <taxon>Bacillati</taxon>
        <taxon>Actinomycetota</taxon>
        <taxon>Actinomycetes</taxon>
        <taxon>Mycobacteriales</taxon>
        <taxon>Corynebacteriaceae</taxon>
        <taxon>Corynebacterium</taxon>
    </lineage>
</organism>
<accession>A0A0A2DP32</accession>
<dbReference type="AlphaFoldDB" id="A0A0A2DP32"/>
<protein>
    <submittedName>
        <fullName evidence="3">Uncharacterized protein</fullName>
    </submittedName>
</protein>
<evidence type="ECO:0000256" key="2">
    <source>
        <dbReference type="SAM" id="SignalP"/>
    </source>
</evidence>
<name>A0A0A2DP32_9CORY</name>
<evidence type="ECO:0000313" key="3">
    <source>
        <dbReference type="EMBL" id="KGM18651.1"/>
    </source>
</evidence>
<proteinExistence type="predicted"/>
<dbReference type="Proteomes" id="UP000030145">
    <property type="component" value="Unassembled WGS sequence"/>
</dbReference>